<reference evidence="1 2" key="1">
    <citation type="submission" date="2017-04" db="EMBL/GenBank/DDBJ databases">
        <title>Complete Genome Sequence of Lytic Bacteriophage EF1 Infecting Enterococcus faecalis Isolates.</title>
        <authorList>
            <person name="Kim D."/>
            <person name="Kim Y.J."/>
            <person name="Han B.K."/>
            <person name="Kim H."/>
        </authorList>
    </citation>
    <scope>NUCLEOTIDE SEQUENCE [LARGE SCALE GENOMIC DNA]</scope>
</reference>
<proteinExistence type="predicted"/>
<dbReference type="EMBL" id="MF001358">
    <property type="protein sequence ID" value="ASZ76691.1"/>
    <property type="molecule type" value="Genomic_DNA"/>
</dbReference>
<keyword evidence="2" id="KW-1185">Reference proteome</keyword>
<evidence type="ECO:0000313" key="1">
    <source>
        <dbReference type="EMBL" id="ASZ76691.1"/>
    </source>
</evidence>
<protein>
    <submittedName>
        <fullName evidence="1">Uncharacterized protein</fullName>
    </submittedName>
</protein>
<dbReference type="Proteomes" id="UP000260005">
    <property type="component" value="Segment"/>
</dbReference>
<accession>A0A249XXJ2</accession>
<evidence type="ECO:0000313" key="2">
    <source>
        <dbReference type="Proteomes" id="UP000260005"/>
    </source>
</evidence>
<organism evidence="1 2">
    <name type="scientific">Enterococcus phage EF1</name>
    <dbReference type="NCBI Taxonomy" id="2025813"/>
    <lineage>
        <taxon>Viruses</taxon>
        <taxon>Duplodnaviria</taxon>
        <taxon>Heunggongvirae</taxon>
        <taxon>Uroviricota</taxon>
        <taxon>Caudoviricetes</taxon>
    </lineage>
</organism>
<name>A0A249XXJ2_9CAUD</name>
<sequence length="185" mass="21577">MENKYGAFQQTTEDRKFMSMYYNTIITGRKFKENLKNGIKKSDPKHQEFEYEIMKNWDNYLIEAGRATPTKQMTADKWGLANMAFGFLQEDEDIEFKLLDSQKRIAGIKDGDTFYEVKVTRHKSPQVAEGEVVVAKKLNPFVEKLAEKLEEHYPVVVVKNNQITVEDDNKVHTSVKITKKKSRLF</sequence>